<dbReference type="Pfam" id="PF03734">
    <property type="entry name" value="YkuD"/>
    <property type="match status" value="1"/>
</dbReference>
<dbReference type="SUPFAM" id="SSF141523">
    <property type="entry name" value="L,D-transpeptidase catalytic domain-like"/>
    <property type="match status" value="1"/>
</dbReference>
<dbReference type="PANTHER" id="PTHR41533">
    <property type="entry name" value="L,D-TRANSPEPTIDASE HI_1667-RELATED"/>
    <property type="match status" value="1"/>
</dbReference>
<evidence type="ECO:0000259" key="9">
    <source>
        <dbReference type="PROSITE" id="PS52029"/>
    </source>
</evidence>
<dbReference type="Gene3D" id="2.40.440.10">
    <property type="entry name" value="L,D-transpeptidase catalytic domain-like"/>
    <property type="match status" value="1"/>
</dbReference>
<name>A0A840UQ43_9BACT</name>
<dbReference type="UniPathway" id="UPA00219"/>
<feature type="active site" description="Nucleophile" evidence="7">
    <location>
        <position position="469"/>
    </location>
</feature>
<dbReference type="CDD" id="cd16913">
    <property type="entry name" value="YkuD_like"/>
    <property type="match status" value="1"/>
</dbReference>
<dbReference type="PANTHER" id="PTHR41533:SF2">
    <property type="entry name" value="BLR7131 PROTEIN"/>
    <property type="match status" value="1"/>
</dbReference>
<dbReference type="GO" id="GO:0004180">
    <property type="term" value="F:carboxypeptidase activity"/>
    <property type="evidence" value="ECO:0007669"/>
    <property type="project" value="UniProtKB-ARBA"/>
</dbReference>
<evidence type="ECO:0000256" key="3">
    <source>
        <dbReference type="ARBA" id="ARBA00022679"/>
    </source>
</evidence>
<evidence type="ECO:0000313" key="11">
    <source>
        <dbReference type="Proteomes" id="UP000539642"/>
    </source>
</evidence>
<dbReference type="Pfam" id="PF20142">
    <property type="entry name" value="Scaffold"/>
    <property type="match status" value="1"/>
</dbReference>
<protein>
    <submittedName>
        <fullName evidence="10">Murein L,D-transpeptidase YcbB/YkuD</fullName>
    </submittedName>
</protein>
<evidence type="ECO:0000256" key="5">
    <source>
        <dbReference type="ARBA" id="ARBA00022984"/>
    </source>
</evidence>
<dbReference type="SUPFAM" id="SSF47090">
    <property type="entry name" value="PGBD-like"/>
    <property type="match status" value="1"/>
</dbReference>
<dbReference type="GO" id="GO:0009252">
    <property type="term" value="P:peptidoglycan biosynthetic process"/>
    <property type="evidence" value="ECO:0007669"/>
    <property type="project" value="UniProtKB-UniPathway"/>
</dbReference>
<dbReference type="InterPro" id="IPR002477">
    <property type="entry name" value="Peptidoglycan-bd-like"/>
</dbReference>
<evidence type="ECO:0000256" key="4">
    <source>
        <dbReference type="ARBA" id="ARBA00022960"/>
    </source>
</evidence>
<dbReference type="Proteomes" id="UP000539642">
    <property type="component" value="Unassembled WGS sequence"/>
</dbReference>
<reference evidence="10 11" key="1">
    <citation type="submission" date="2020-08" db="EMBL/GenBank/DDBJ databases">
        <title>Genomic Encyclopedia of Type Strains, Phase IV (KMG-IV): sequencing the most valuable type-strain genomes for metagenomic binning, comparative biology and taxonomic classification.</title>
        <authorList>
            <person name="Goeker M."/>
        </authorList>
    </citation>
    <scope>NUCLEOTIDE SEQUENCE [LARGE SCALE GENOMIC DNA]</scope>
    <source>
        <strain evidence="10 11">DSM 28570</strain>
    </source>
</reference>
<keyword evidence="11" id="KW-1185">Reference proteome</keyword>
<gene>
    <name evidence="10" type="ORF">HNQ81_001489</name>
</gene>
<proteinExistence type="inferred from homology"/>
<keyword evidence="5 7" id="KW-0573">Peptidoglycan synthesis</keyword>
<sequence length="556" mass="62760">MPRLSFVFAVFVFLCCVAGSRPADAADEVSLPISRELLSHIKYTPEQVQALAPPGPLIASKDLCISAVYHAVGNLPIWVTDEGPSERAAIALRFLQSAAAEGLYPEDYAVPEIIRLWPLRSPEDLALLDTLLTYNLLLYAHDVSYGQLESRSTNPKIFHDTGRQDFDPLAAMRSIVAAPDLDAHLASLPPVHRHYRALKTALQKYRELAAAGGWQSVPSGRTIRPGEIDPRIPAIRIRLHITGDLETIDHSDTFYDESLKKAVITFQKRYGLDPDGAIGNQTIAAMNIPAKRLVSQIIVNMTRWRWQAHDLGNRYVLVNIAGYNLKVVEQDEVVLDMPVIVGELENQTPIFSDLIRYIDFNPYWVITRSIASKEELPRLRQNPRYLVDRNVRLYSSWDQDAVELDSTTINWHAISPEQMARYKLRQDPGPLNALGRMKFIFPNRFAIYMHDTPKRDLFSQSTRSFSHGCIRVSDPIALAAYALAGEKQDWTVEKIKATIDSGRRKVVNLSAPLTVHLTYQTTWVDKEGSIHFNRDVYGRDTELSLALLEKNNNLNN</sequence>
<dbReference type="AlphaFoldDB" id="A0A840UQ43"/>
<organism evidence="10 11">
    <name type="scientific">Desulfoprunum benzoelyticum</name>
    <dbReference type="NCBI Taxonomy" id="1506996"/>
    <lineage>
        <taxon>Bacteria</taxon>
        <taxon>Pseudomonadati</taxon>
        <taxon>Thermodesulfobacteriota</taxon>
        <taxon>Desulfobulbia</taxon>
        <taxon>Desulfobulbales</taxon>
        <taxon>Desulfobulbaceae</taxon>
        <taxon>Desulfoprunum</taxon>
    </lineage>
</organism>
<evidence type="ECO:0000256" key="7">
    <source>
        <dbReference type="PROSITE-ProRule" id="PRU01373"/>
    </source>
</evidence>
<dbReference type="Gene3D" id="1.10.101.10">
    <property type="entry name" value="PGBD-like superfamily/PGBD"/>
    <property type="match status" value="1"/>
</dbReference>
<feature type="signal peptide" evidence="8">
    <location>
        <begin position="1"/>
        <end position="25"/>
    </location>
</feature>
<evidence type="ECO:0000256" key="6">
    <source>
        <dbReference type="ARBA" id="ARBA00023316"/>
    </source>
</evidence>
<comment type="pathway">
    <text evidence="1 7">Cell wall biogenesis; peptidoglycan biosynthesis.</text>
</comment>
<keyword evidence="4 7" id="KW-0133">Cell shape</keyword>
<accession>A0A840UQ43</accession>
<dbReference type="InterPro" id="IPR005490">
    <property type="entry name" value="LD_TPept_cat_dom"/>
</dbReference>
<dbReference type="EMBL" id="JACHEO010000006">
    <property type="protein sequence ID" value="MBB5347765.1"/>
    <property type="molecule type" value="Genomic_DNA"/>
</dbReference>
<keyword evidence="6 7" id="KW-0961">Cell wall biogenesis/degradation</keyword>
<dbReference type="GO" id="GO:0071555">
    <property type="term" value="P:cell wall organization"/>
    <property type="evidence" value="ECO:0007669"/>
    <property type="project" value="UniProtKB-UniRule"/>
</dbReference>
<dbReference type="InterPro" id="IPR038063">
    <property type="entry name" value="Transpep_catalytic_dom"/>
</dbReference>
<dbReference type="RefSeq" id="WP_183349815.1">
    <property type="nucleotide sequence ID" value="NZ_JACHEO010000006.1"/>
</dbReference>
<comment type="similarity">
    <text evidence="2">Belongs to the YkuD family.</text>
</comment>
<keyword evidence="3" id="KW-0808">Transferase</keyword>
<dbReference type="GO" id="GO:0008360">
    <property type="term" value="P:regulation of cell shape"/>
    <property type="evidence" value="ECO:0007669"/>
    <property type="project" value="UniProtKB-UniRule"/>
</dbReference>
<dbReference type="Pfam" id="PF01471">
    <property type="entry name" value="PG_binding_1"/>
    <property type="match status" value="1"/>
</dbReference>
<feature type="active site" description="Proton donor/acceptor" evidence="7">
    <location>
        <position position="450"/>
    </location>
</feature>
<dbReference type="GO" id="GO:0016740">
    <property type="term" value="F:transferase activity"/>
    <property type="evidence" value="ECO:0007669"/>
    <property type="project" value="UniProtKB-KW"/>
</dbReference>
<evidence type="ECO:0000256" key="8">
    <source>
        <dbReference type="SAM" id="SignalP"/>
    </source>
</evidence>
<dbReference type="PROSITE" id="PS52029">
    <property type="entry name" value="LD_TPASE"/>
    <property type="match status" value="1"/>
</dbReference>
<keyword evidence="8" id="KW-0732">Signal</keyword>
<evidence type="ECO:0000256" key="1">
    <source>
        <dbReference type="ARBA" id="ARBA00004752"/>
    </source>
</evidence>
<dbReference type="InterPro" id="IPR036366">
    <property type="entry name" value="PGBDSf"/>
</dbReference>
<evidence type="ECO:0000313" key="10">
    <source>
        <dbReference type="EMBL" id="MBB5347765.1"/>
    </source>
</evidence>
<dbReference type="InterPro" id="IPR045380">
    <property type="entry name" value="LD_TPept_scaffold_dom"/>
</dbReference>
<dbReference type="InterPro" id="IPR052905">
    <property type="entry name" value="LD-transpeptidase_YkuD-like"/>
</dbReference>
<evidence type="ECO:0000256" key="2">
    <source>
        <dbReference type="ARBA" id="ARBA00005992"/>
    </source>
</evidence>
<comment type="caution">
    <text evidence="10">The sequence shown here is derived from an EMBL/GenBank/DDBJ whole genome shotgun (WGS) entry which is preliminary data.</text>
</comment>
<feature type="chain" id="PRO_5032871780" evidence="8">
    <location>
        <begin position="26"/>
        <end position="556"/>
    </location>
</feature>
<feature type="domain" description="L,D-TPase catalytic" evidence="9">
    <location>
        <begin position="314"/>
        <end position="495"/>
    </location>
</feature>
<dbReference type="InterPro" id="IPR036365">
    <property type="entry name" value="PGBD-like_sf"/>
</dbReference>